<dbReference type="InterPro" id="IPR039845">
    <property type="entry name" value="FAM192A"/>
</dbReference>
<dbReference type="InterPro" id="IPR019331">
    <property type="entry name" value="FAM192A/Fyv6_N"/>
</dbReference>
<dbReference type="AlphaFoldDB" id="A0AAN7T6C3"/>
<dbReference type="Pfam" id="PF10187">
    <property type="entry name" value="FAM192A_Fyv6_N"/>
    <property type="match status" value="1"/>
</dbReference>
<evidence type="ECO:0000259" key="4">
    <source>
        <dbReference type="Pfam" id="PF10187"/>
    </source>
</evidence>
<feature type="compositionally biased region" description="Basic and acidic residues" evidence="3">
    <location>
        <begin position="32"/>
        <end position="44"/>
    </location>
</feature>
<feature type="compositionally biased region" description="Basic and acidic residues" evidence="3">
    <location>
        <begin position="157"/>
        <end position="167"/>
    </location>
</feature>
<dbReference type="PANTHER" id="PTHR13495:SF0">
    <property type="entry name" value="PSME3-INTERACTING PROTEIN"/>
    <property type="match status" value="1"/>
</dbReference>
<name>A0AAN7T6C3_9EURO</name>
<feature type="region of interest" description="Disordered" evidence="3">
    <location>
        <begin position="117"/>
        <end position="238"/>
    </location>
</feature>
<proteinExistence type="predicted"/>
<feature type="compositionally biased region" description="Low complexity" evidence="3">
    <location>
        <begin position="198"/>
        <end position="212"/>
    </location>
</feature>
<feature type="domain" description="FAM192A/Fyv6 N-terminal" evidence="4">
    <location>
        <begin position="22"/>
        <end position="118"/>
    </location>
</feature>
<dbReference type="Proteomes" id="UP001309876">
    <property type="component" value="Unassembled WGS sequence"/>
</dbReference>
<evidence type="ECO:0000256" key="1">
    <source>
        <dbReference type="ARBA" id="ARBA00004123"/>
    </source>
</evidence>
<comment type="subcellular location">
    <subcellularLocation>
        <location evidence="1">Nucleus</location>
    </subcellularLocation>
</comment>
<evidence type="ECO:0000256" key="2">
    <source>
        <dbReference type="ARBA" id="ARBA00023242"/>
    </source>
</evidence>
<protein>
    <recommendedName>
        <fullName evidence="4">FAM192A/Fyv6 N-terminal domain-containing protein</fullName>
    </recommendedName>
</protein>
<feature type="region of interest" description="Disordered" evidence="3">
    <location>
        <begin position="1"/>
        <end position="55"/>
    </location>
</feature>
<feature type="compositionally biased region" description="Polar residues" evidence="3">
    <location>
        <begin position="183"/>
        <end position="197"/>
    </location>
</feature>
<evidence type="ECO:0000313" key="5">
    <source>
        <dbReference type="EMBL" id="KAK5091228.1"/>
    </source>
</evidence>
<accession>A0AAN7T6C3</accession>
<evidence type="ECO:0000313" key="6">
    <source>
        <dbReference type="Proteomes" id="UP001309876"/>
    </source>
</evidence>
<evidence type="ECO:0000256" key="3">
    <source>
        <dbReference type="SAM" id="MobiDB-lite"/>
    </source>
</evidence>
<organism evidence="5 6">
    <name type="scientific">Lithohypha guttulata</name>
    <dbReference type="NCBI Taxonomy" id="1690604"/>
    <lineage>
        <taxon>Eukaryota</taxon>
        <taxon>Fungi</taxon>
        <taxon>Dikarya</taxon>
        <taxon>Ascomycota</taxon>
        <taxon>Pezizomycotina</taxon>
        <taxon>Eurotiomycetes</taxon>
        <taxon>Chaetothyriomycetidae</taxon>
        <taxon>Chaetothyriales</taxon>
        <taxon>Trichomeriaceae</taxon>
        <taxon>Lithohypha</taxon>
    </lineage>
</organism>
<dbReference type="EMBL" id="JAVRRJ010000001">
    <property type="protein sequence ID" value="KAK5091228.1"/>
    <property type="molecule type" value="Genomic_DNA"/>
</dbReference>
<reference evidence="5 6" key="1">
    <citation type="submission" date="2023-08" db="EMBL/GenBank/DDBJ databases">
        <title>Black Yeasts Isolated from many extreme environments.</title>
        <authorList>
            <person name="Coleine C."/>
            <person name="Stajich J.E."/>
            <person name="Selbmann L."/>
        </authorList>
    </citation>
    <scope>NUCLEOTIDE SEQUENCE [LARGE SCALE GENOMIC DNA]</scope>
    <source>
        <strain evidence="5 6">CCFEE 5910</strain>
    </source>
</reference>
<sequence>MTSKFVSSGGAEIKAPEGLSSASDEAWQAARKQVEERKKPKDEGPVLGIQEGGKSLYEHLQDQKAAKQEAFEEATKLRNQFRPLDESEVEFLEGIKHKERVELASVRNDTAEQLRAFRKEQAAAEQLGPDIVEGQAQHHTSNDGKSVWKATKKRRRLDADEQTERPKSQKVSSPKVHEDADTSVKQVSDSNEPVASLQTQQPSHPTTTSTVTDSGAAMKKEPTKSALGLVSYDSDSDG</sequence>
<dbReference type="PANTHER" id="PTHR13495">
    <property type="entry name" value="NEFA-INTERACTING NUCLEAR PROTEIN NIP30"/>
    <property type="match status" value="1"/>
</dbReference>
<keyword evidence="2" id="KW-0539">Nucleus</keyword>
<keyword evidence="6" id="KW-1185">Reference proteome</keyword>
<gene>
    <name evidence="5" type="ORF">LTR05_001409</name>
</gene>
<dbReference type="GO" id="GO:0005634">
    <property type="term" value="C:nucleus"/>
    <property type="evidence" value="ECO:0007669"/>
    <property type="project" value="UniProtKB-SubCell"/>
</dbReference>
<comment type="caution">
    <text evidence="5">The sequence shown here is derived from an EMBL/GenBank/DDBJ whole genome shotgun (WGS) entry which is preliminary data.</text>
</comment>